<dbReference type="CDD" id="cd07177">
    <property type="entry name" value="terB_like"/>
    <property type="match status" value="1"/>
</dbReference>
<dbReference type="InterPro" id="IPR007791">
    <property type="entry name" value="DjlA_N"/>
</dbReference>
<dbReference type="Pfam" id="PF05099">
    <property type="entry name" value="TerB"/>
    <property type="match status" value="1"/>
</dbReference>
<feature type="domain" description="Co-chaperone DjlA N-terminal" evidence="1">
    <location>
        <begin position="76"/>
        <end position="192"/>
    </location>
</feature>
<accession>A0A3S9B9T5</accession>
<evidence type="ECO:0000313" key="3">
    <source>
        <dbReference type="Proteomes" id="UP000268192"/>
    </source>
</evidence>
<sequence>MAEPGRGGNGVVGLHAPNRLVRAGRFVCGGALGRDRFCRRPRSIMKLLRNLGVALTHRRRRNRLARRLDPKPQIVAQMLLLFRTILADGIVREKEMNVFSDICGRQFGVLSEEMTALHSYLERWQRRDDAEAHIASLSQLPMEQRRRLVDLMTEIASVPGDGEAEPGVFNRQAQIFISDARTALGLSSQEWQPAPAQNHRKA</sequence>
<dbReference type="Proteomes" id="UP000268192">
    <property type="component" value="Chromosome"/>
</dbReference>
<dbReference type="InterPro" id="IPR029024">
    <property type="entry name" value="TerB-like"/>
</dbReference>
<evidence type="ECO:0000313" key="2">
    <source>
        <dbReference type="EMBL" id="AZN73703.1"/>
    </source>
</evidence>
<organism evidence="2 3">
    <name type="scientific">Georhizobium profundi</name>
    <dbReference type="NCBI Taxonomy" id="2341112"/>
    <lineage>
        <taxon>Bacteria</taxon>
        <taxon>Pseudomonadati</taxon>
        <taxon>Pseudomonadota</taxon>
        <taxon>Alphaproteobacteria</taxon>
        <taxon>Hyphomicrobiales</taxon>
        <taxon>Rhizobiaceae</taxon>
        <taxon>Georhizobium</taxon>
    </lineage>
</organism>
<keyword evidence="3" id="KW-1185">Reference proteome</keyword>
<dbReference type="EMBL" id="CP032509">
    <property type="protein sequence ID" value="AZN73703.1"/>
    <property type="molecule type" value="Genomic_DNA"/>
</dbReference>
<reference evidence="2 3" key="1">
    <citation type="submission" date="2018-09" db="EMBL/GenBank/DDBJ databases">
        <title>Marinorhizobium profundi gen. nov., sp. nov., isolated from a deep-sea sediment sample from the New Britain Trench and proposal of Marinorhizobiaceae fam. nov. in the order Rhizobiales of the class Alphaproteobacteria.</title>
        <authorList>
            <person name="Cao J."/>
        </authorList>
    </citation>
    <scope>NUCLEOTIDE SEQUENCE [LARGE SCALE GENOMIC DNA]</scope>
    <source>
        <strain evidence="2 3">WS11</strain>
    </source>
</reference>
<dbReference type="Gene3D" id="1.10.3680.10">
    <property type="entry name" value="TerB-like"/>
    <property type="match status" value="1"/>
</dbReference>
<name>A0A3S9B9T5_9HYPH</name>
<gene>
    <name evidence="2" type="ORF">D5400_09150</name>
</gene>
<dbReference type="OrthoDB" id="8114393at2"/>
<dbReference type="AlphaFoldDB" id="A0A3S9B9T5"/>
<evidence type="ECO:0000259" key="1">
    <source>
        <dbReference type="Pfam" id="PF05099"/>
    </source>
</evidence>
<proteinExistence type="predicted"/>
<dbReference type="KEGG" id="abaw:D5400_09150"/>
<dbReference type="SUPFAM" id="SSF158682">
    <property type="entry name" value="TerB-like"/>
    <property type="match status" value="1"/>
</dbReference>
<protein>
    <recommendedName>
        <fullName evidence="1">Co-chaperone DjlA N-terminal domain-containing protein</fullName>
    </recommendedName>
</protein>